<keyword evidence="2" id="KW-1133">Transmembrane helix</keyword>
<sequence length="119" mass="12233">MAFELGALDAKELVLVAVALVGLIPVVTQRTEGSRLFTLGYALLVFGAVATNAEHLFLGEVLGLLEHAVGIGAAGLLFLVAAYRRRQRIVTGNELGGGDGDDESPSRADAAVTDGGEVA</sequence>
<keyword evidence="2" id="KW-0812">Transmembrane</keyword>
<dbReference type="RefSeq" id="WP_276239192.1">
    <property type="nucleotide sequence ID" value="NZ_CP119989.1"/>
</dbReference>
<dbReference type="AlphaFoldDB" id="A0ABD5WRY1"/>
<evidence type="ECO:0000256" key="1">
    <source>
        <dbReference type="SAM" id="MobiDB-lite"/>
    </source>
</evidence>
<keyword evidence="2" id="KW-0472">Membrane</keyword>
<feature type="region of interest" description="Disordered" evidence="1">
    <location>
        <begin position="92"/>
        <end position="119"/>
    </location>
</feature>
<comment type="caution">
    <text evidence="3">The sequence shown here is derived from an EMBL/GenBank/DDBJ whole genome shotgun (WGS) entry which is preliminary data.</text>
</comment>
<dbReference type="EMBL" id="JBHTAG010000002">
    <property type="protein sequence ID" value="MFC7096335.1"/>
    <property type="molecule type" value="Genomic_DNA"/>
</dbReference>
<feature type="transmembrane region" description="Helical" evidence="2">
    <location>
        <begin position="64"/>
        <end position="83"/>
    </location>
</feature>
<evidence type="ECO:0000313" key="3">
    <source>
        <dbReference type="EMBL" id="MFC7096335.1"/>
    </source>
</evidence>
<reference evidence="3 4" key="1">
    <citation type="journal article" date="2019" name="Int. J. Syst. Evol. Microbiol.">
        <title>The Global Catalogue of Microorganisms (GCM) 10K type strain sequencing project: providing services to taxonomists for standard genome sequencing and annotation.</title>
        <authorList>
            <consortium name="The Broad Institute Genomics Platform"/>
            <consortium name="The Broad Institute Genome Sequencing Center for Infectious Disease"/>
            <person name="Wu L."/>
            <person name="Ma J."/>
        </authorList>
    </citation>
    <scope>NUCLEOTIDE SEQUENCE [LARGE SCALE GENOMIC DNA]</scope>
    <source>
        <strain evidence="3 4">DT55</strain>
    </source>
</reference>
<proteinExistence type="predicted"/>
<dbReference type="Proteomes" id="UP001596388">
    <property type="component" value="Unassembled WGS sequence"/>
</dbReference>
<accession>A0ABD5WRY1</accession>
<evidence type="ECO:0000256" key="2">
    <source>
        <dbReference type="SAM" id="Phobius"/>
    </source>
</evidence>
<feature type="transmembrane region" description="Helical" evidence="2">
    <location>
        <begin position="12"/>
        <end position="29"/>
    </location>
</feature>
<protein>
    <submittedName>
        <fullName evidence="3">Uncharacterized protein</fullName>
    </submittedName>
</protein>
<organism evidence="3 4">
    <name type="scientific">Halobaculum marinum</name>
    <dbReference type="NCBI Taxonomy" id="3031996"/>
    <lineage>
        <taxon>Archaea</taxon>
        <taxon>Methanobacteriati</taxon>
        <taxon>Methanobacteriota</taxon>
        <taxon>Stenosarchaea group</taxon>
        <taxon>Halobacteria</taxon>
        <taxon>Halobacteriales</taxon>
        <taxon>Haloferacaceae</taxon>
        <taxon>Halobaculum</taxon>
    </lineage>
</organism>
<feature type="transmembrane region" description="Helical" evidence="2">
    <location>
        <begin position="36"/>
        <end position="58"/>
    </location>
</feature>
<keyword evidence="4" id="KW-1185">Reference proteome</keyword>
<dbReference type="GeneID" id="79269778"/>
<gene>
    <name evidence="3" type="ORF">ACFQKD_03375</name>
</gene>
<evidence type="ECO:0000313" key="4">
    <source>
        <dbReference type="Proteomes" id="UP001596388"/>
    </source>
</evidence>
<name>A0ABD5WRY1_9EURY</name>